<dbReference type="InterPro" id="IPR043146">
    <property type="entry name" value="Penicillin_amidase_N_B-knob"/>
</dbReference>
<dbReference type="AlphaFoldDB" id="A0A0R2UAN8"/>
<evidence type="ECO:0000313" key="9">
    <source>
        <dbReference type="Proteomes" id="UP000051027"/>
    </source>
</evidence>
<comment type="similarity">
    <text evidence="1">Belongs to the peptidase S45 family.</text>
</comment>
<dbReference type="Gene3D" id="2.30.120.10">
    <property type="match status" value="1"/>
</dbReference>
<gene>
    <name evidence="8" type="ORF">ABS10_02710</name>
</gene>
<dbReference type="InterPro" id="IPR029055">
    <property type="entry name" value="Ntn_hydrolases_N"/>
</dbReference>
<dbReference type="InterPro" id="IPR002692">
    <property type="entry name" value="S45"/>
</dbReference>
<evidence type="ECO:0000256" key="7">
    <source>
        <dbReference type="SAM" id="SignalP"/>
    </source>
</evidence>
<sequence length="667" mass="75155">MIQINSTPTTHLILLCLALIFSACSTTNDSVHSNLNQYEVKIHRDFWGVPHIKGKTDIDVAYGIGLSHAEDAYDDLTELMPLYRGRNAVANGLNSIETDYLVRLLKVHTKVEEVAKKQLSPQILAMAQAYADGINAFAYKNPTKVNLALHPIRAEDVIAGSYIQHLFFAGLERDLAQITNHVKQSIPTGSNAIAVNGAKTTSESSFLLINSHQPLAGPVGWYELNVESETGWQAHGGNFPGSFLINVGFNADVGWGATVNRPDVLDIFKLTVNPVNQNEYLLNNEWVAFDIEEDYLEFKILGFLKLKTKQKFRYSKFGPVLEANGQFFALKHSTENSFREIEGWHQLSRTKDVFEFEKILAQRKIPSFNFVAMDSKENIGFFYNGRIPYRSDAKMARGIIDDTSLEYIWSEKKLVTDLPAFINPDNGWIQSTNQNPFSVMGNYSLQYKAPKKYVAYEQRLTNRSHVANELLSPLSPIDLDEFIKIKFDNSYSKNSRQFLFLNSMSVHDPVVQNLVAEWDRNTDMNNVNAGLGVCLMAQEWIAEMNSQPTPSFQTVKKACDGLFNTIGRAPNERWSAMNTISRRDRSYGMQGSVDTLRAVYGTPKAETKSLDMSGGDGLFYIIAQQNDVRTVYGMHNFGASRNPESVHYSDQVFLFSKEALRYIPANL</sequence>
<dbReference type="PANTHER" id="PTHR34218">
    <property type="entry name" value="PEPTIDASE S45 PENICILLIN AMIDASE"/>
    <property type="match status" value="1"/>
</dbReference>
<keyword evidence="4" id="KW-0865">Zymogen</keyword>
<evidence type="ECO:0000256" key="4">
    <source>
        <dbReference type="ARBA" id="ARBA00023145"/>
    </source>
</evidence>
<feature type="binding site" evidence="6">
    <location>
        <position position="263"/>
    </location>
    <ligand>
        <name>Ca(2+)</name>
        <dbReference type="ChEBI" id="CHEBI:29108"/>
    </ligand>
</feature>
<accession>A0A0R2UAN8</accession>
<keyword evidence="6" id="KW-0479">Metal-binding</keyword>
<dbReference type="STRING" id="1655612.ABS10_02710"/>
<proteinExistence type="inferred from homology"/>
<evidence type="ECO:0000313" key="8">
    <source>
        <dbReference type="EMBL" id="KRO96238.1"/>
    </source>
</evidence>
<dbReference type="InterPro" id="IPR014395">
    <property type="entry name" value="Pen/GL7ACA/AHL_acylase"/>
</dbReference>
<evidence type="ECO:0000256" key="1">
    <source>
        <dbReference type="ARBA" id="ARBA00006586"/>
    </source>
</evidence>
<organism evidence="8 9">
    <name type="scientific">SAR86 cluster bacterium BACL1 MAG-120820-bin45</name>
    <dbReference type="NCBI Taxonomy" id="1655612"/>
    <lineage>
        <taxon>Bacteria</taxon>
        <taxon>Pseudomonadati</taxon>
        <taxon>Pseudomonadota</taxon>
        <taxon>Gammaproteobacteria</taxon>
        <taxon>SAR86 cluster</taxon>
    </lineage>
</organism>
<dbReference type="Gene3D" id="1.10.1400.10">
    <property type="match status" value="1"/>
</dbReference>
<comment type="caution">
    <text evidence="8">The sequence shown here is derived from an EMBL/GenBank/DDBJ whole genome shotgun (WGS) entry which is preliminary data.</text>
</comment>
<feature type="chain" id="PRO_5006425264" description="Penicillin amidase" evidence="7">
    <location>
        <begin position="28"/>
        <end position="667"/>
    </location>
</feature>
<dbReference type="Proteomes" id="UP000051027">
    <property type="component" value="Unassembled WGS sequence"/>
</dbReference>
<dbReference type="Gene3D" id="3.60.20.10">
    <property type="entry name" value="Glutamine Phosphoribosylpyrophosphate, subunit 1, domain 1"/>
    <property type="match status" value="1"/>
</dbReference>
<dbReference type="Gene3D" id="1.10.439.10">
    <property type="entry name" value="Penicillin Amidohydrolase, domain 1"/>
    <property type="match status" value="1"/>
</dbReference>
<reference evidence="8 9" key="1">
    <citation type="submission" date="2015-10" db="EMBL/GenBank/DDBJ databases">
        <title>Metagenome-Assembled Genomes uncover a global brackish microbiome.</title>
        <authorList>
            <person name="Hugerth L.W."/>
            <person name="Larsson J."/>
            <person name="Alneberg J."/>
            <person name="Lindh M.V."/>
            <person name="Legrand C."/>
            <person name="Pinhassi J."/>
            <person name="Andersson A.F."/>
        </authorList>
    </citation>
    <scope>NUCLEOTIDE SEQUENCE [LARGE SCALE GENOMIC DNA]</scope>
    <source>
        <strain evidence="8">BACL1 MAG-120820-bin45</strain>
    </source>
</reference>
<dbReference type="PIRSF" id="PIRSF001227">
    <property type="entry name" value="Pen_acylase"/>
    <property type="match status" value="1"/>
</dbReference>
<feature type="binding site" evidence="6">
    <location>
        <position position="172"/>
    </location>
    <ligand>
        <name>Ca(2+)</name>
        <dbReference type="ChEBI" id="CHEBI:29108"/>
    </ligand>
</feature>
<evidence type="ECO:0000256" key="2">
    <source>
        <dbReference type="ARBA" id="ARBA00022729"/>
    </source>
</evidence>
<dbReference type="PANTHER" id="PTHR34218:SF3">
    <property type="entry name" value="ACYL-HOMOSERINE LACTONE ACYLASE PVDQ"/>
    <property type="match status" value="1"/>
</dbReference>
<feature type="active site" description="Nucleophile" evidence="5">
    <location>
        <position position="190"/>
    </location>
</feature>
<dbReference type="GO" id="GO:0046872">
    <property type="term" value="F:metal ion binding"/>
    <property type="evidence" value="ECO:0007669"/>
    <property type="project" value="UniProtKB-KW"/>
</dbReference>
<dbReference type="InterPro" id="IPR023343">
    <property type="entry name" value="Penicillin_amidase_dom1"/>
</dbReference>
<keyword evidence="3" id="KW-0378">Hydrolase</keyword>
<evidence type="ECO:0008006" key="10">
    <source>
        <dbReference type="Google" id="ProtNLM"/>
    </source>
</evidence>
<feature type="binding site" evidence="6">
    <location>
        <position position="266"/>
    </location>
    <ligand>
        <name>Ca(2+)</name>
        <dbReference type="ChEBI" id="CHEBI:29108"/>
    </ligand>
</feature>
<dbReference type="EMBL" id="LICS01000004">
    <property type="protein sequence ID" value="KRO96238.1"/>
    <property type="molecule type" value="Genomic_DNA"/>
</dbReference>
<dbReference type="GO" id="GO:0016811">
    <property type="term" value="F:hydrolase activity, acting on carbon-nitrogen (but not peptide) bonds, in linear amides"/>
    <property type="evidence" value="ECO:0007669"/>
    <property type="project" value="InterPro"/>
</dbReference>
<feature type="signal peptide" evidence="7">
    <location>
        <begin position="1"/>
        <end position="27"/>
    </location>
</feature>
<evidence type="ECO:0000256" key="6">
    <source>
        <dbReference type="PIRSR" id="PIRSR001227-2"/>
    </source>
</evidence>
<keyword evidence="6" id="KW-0106">Calcium</keyword>
<dbReference type="SUPFAM" id="SSF56235">
    <property type="entry name" value="N-terminal nucleophile aminohydrolases (Ntn hydrolases)"/>
    <property type="match status" value="1"/>
</dbReference>
<evidence type="ECO:0000256" key="3">
    <source>
        <dbReference type="ARBA" id="ARBA00022801"/>
    </source>
</evidence>
<dbReference type="GO" id="GO:0017000">
    <property type="term" value="P:antibiotic biosynthetic process"/>
    <property type="evidence" value="ECO:0007669"/>
    <property type="project" value="InterPro"/>
</dbReference>
<protein>
    <recommendedName>
        <fullName evidence="10">Penicillin amidase</fullName>
    </recommendedName>
</protein>
<name>A0A0R2UAN8_9GAMM</name>
<keyword evidence="2 7" id="KW-0732">Signal</keyword>
<dbReference type="Pfam" id="PF01804">
    <property type="entry name" value="Penicil_amidase"/>
    <property type="match status" value="1"/>
</dbReference>
<dbReference type="InterPro" id="IPR043147">
    <property type="entry name" value="Penicillin_amidase_A-knob"/>
</dbReference>
<comment type="cofactor">
    <cofactor evidence="6">
        <name>Ca(2+)</name>
        <dbReference type="ChEBI" id="CHEBI:29108"/>
    </cofactor>
    <text evidence="6">Binds 1 Ca(2+) ion per dimer.</text>
</comment>
<evidence type="ECO:0000256" key="5">
    <source>
        <dbReference type="PIRSR" id="PIRSR001227-1"/>
    </source>
</evidence>